<organism evidence="6 7">
    <name type="scientific">candidate division WWE3 bacterium</name>
    <dbReference type="NCBI Taxonomy" id="2053526"/>
    <lineage>
        <taxon>Bacteria</taxon>
        <taxon>Katanobacteria</taxon>
    </lineage>
</organism>
<keyword evidence="3" id="KW-0175">Coiled coil</keyword>
<evidence type="ECO:0000256" key="4">
    <source>
        <dbReference type="ARBA" id="ARBA00023172"/>
    </source>
</evidence>
<evidence type="ECO:0000313" key="7">
    <source>
        <dbReference type="Proteomes" id="UP000526033"/>
    </source>
</evidence>
<evidence type="ECO:0000256" key="5">
    <source>
        <dbReference type="SAM" id="Phobius"/>
    </source>
</evidence>
<evidence type="ECO:0000256" key="2">
    <source>
        <dbReference type="ARBA" id="ARBA00009840"/>
    </source>
</evidence>
<dbReference type="PANTHER" id="PTHR30563">
    <property type="entry name" value="DNA RECOMBINATION PROTEIN RMUC"/>
    <property type="match status" value="1"/>
</dbReference>
<keyword evidence="4" id="KW-0233">DNA recombination</keyword>
<evidence type="ECO:0000313" key="6">
    <source>
        <dbReference type="EMBL" id="NMB69998.1"/>
    </source>
</evidence>
<dbReference type="Proteomes" id="UP000526033">
    <property type="component" value="Unassembled WGS sequence"/>
</dbReference>
<accession>A0A7X9HGV3</accession>
<dbReference type="AlphaFoldDB" id="A0A7X9HGV3"/>
<keyword evidence="5" id="KW-0812">Transmembrane</keyword>
<feature type="transmembrane region" description="Helical" evidence="5">
    <location>
        <begin position="6"/>
        <end position="25"/>
    </location>
</feature>
<dbReference type="InterPro" id="IPR003798">
    <property type="entry name" value="DNA_recombination_RmuC"/>
</dbReference>
<evidence type="ECO:0000256" key="1">
    <source>
        <dbReference type="ARBA" id="ARBA00003416"/>
    </source>
</evidence>
<sequence length="345" mass="39538">MFDTQIFIVILLILGVFSGIIMYLISAKFSKLKEELKSGEDTVLIQWLKDMKLTVDKNSDTLDKQLHNQRLAMNEQTKLIWERLDNASEVIRNVQKQMGGIQEFGTDIKDLSNILKSPKLRGGLGEQFLYEILANLLPADLYKTQYKFKDGSTCDAVVFIDKGIIPIDSKFPMENFKALLVAETQDQRDKFKKIFISDVKRKIDEIASKYIIPEEGTTEQALMYIPSENVYYELIVNTAEIEEYAKQRNVIMVSPNTISYFLKVLLVAYQQNELQKHAGDILKALSGIKIEAEKFNEDLGVLERHIGSSYKSMETVKLKFLRLFGKIENAQLLGEEKKESPLLED</sequence>
<comment type="caution">
    <text evidence="6">The sequence shown here is derived from an EMBL/GenBank/DDBJ whole genome shotgun (WGS) entry which is preliminary data.</text>
</comment>
<comment type="similarity">
    <text evidence="2">Belongs to the RmuC family.</text>
</comment>
<dbReference type="GO" id="GO:0006310">
    <property type="term" value="P:DNA recombination"/>
    <property type="evidence" value="ECO:0007669"/>
    <property type="project" value="UniProtKB-KW"/>
</dbReference>
<keyword evidence="5" id="KW-1133">Transmembrane helix</keyword>
<dbReference type="Pfam" id="PF02646">
    <property type="entry name" value="RmuC"/>
    <property type="match status" value="1"/>
</dbReference>
<comment type="function">
    <text evidence="1">Involved in DNA recombination.</text>
</comment>
<dbReference type="EMBL" id="JAAZNL010000021">
    <property type="protein sequence ID" value="NMB69998.1"/>
    <property type="molecule type" value="Genomic_DNA"/>
</dbReference>
<reference evidence="6 7" key="1">
    <citation type="journal article" date="2020" name="Biotechnol. Biofuels">
        <title>New insights from the biogas microbiome by comprehensive genome-resolved metagenomics of nearly 1600 species originating from multiple anaerobic digesters.</title>
        <authorList>
            <person name="Campanaro S."/>
            <person name="Treu L."/>
            <person name="Rodriguez-R L.M."/>
            <person name="Kovalovszki A."/>
            <person name="Ziels R.M."/>
            <person name="Maus I."/>
            <person name="Zhu X."/>
            <person name="Kougias P.G."/>
            <person name="Basile A."/>
            <person name="Luo G."/>
            <person name="Schluter A."/>
            <person name="Konstantinidis K.T."/>
            <person name="Angelidaki I."/>
        </authorList>
    </citation>
    <scope>NUCLEOTIDE SEQUENCE [LARGE SCALE GENOMIC DNA]</scope>
    <source>
        <strain evidence="6">AS27yjCOA_165</strain>
    </source>
</reference>
<gene>
    <name evidence="6" type="ORF">GYA27_02245</name>
</gene>
<evidence type="ECO:0000256" key="3">
    <source>
        <dbReference type="ARBA" id="ARBA00023054"/>
    </source>
</evidence>
<name>A0A7X9HGV3_UNCKA</name>
<protein>
    <submittedName>
        <fullName evidence="6">DNA recombination protein RmuC</fullName>
    </submittedName>
</protein>
<proteinExistence type="inferred from homology"/>
<keyword evidence="5" id="KW-0472">Membrane</keyword>
<dbReference type="PANTHER" id="PTHR30563:SF0">
    <property type="entry name" value="DNA RECOMBINATION PROTEIN RMUC"/>
    <property type="match status" value="1"/>
</dbReference>